<keyword evidence="7 11" id="KW-0456">Lyase</keyword>
<evidence type="ECO:0000256" key="1">
    <source>
        <dbReference type="ARBA" id="ARBA00004733"/>
    </source>
</evidence>
<evidence type="ECO:0000256" key="2">
    <source>
        <dbReference type="ARBA" id="ARBA00011270"/>
    </source>
</evidence>
<dbReference type="Gene3D" id="3.20.20.70">
    <property type="entry name" value="Aldolase class I"/>
    <property type="match status" value="1"/>
</dbReference>
<dbReference type="AlphaFoldDB" id="A0A7W3J7G3"/>
<evidence type="ECO:0000256" key="4">
    <source>
        <dbReference type="ARBA" id="ARBA00022605"/>
    </source>
</evidence>
<keyword evidence="12" id="KW-1185">Reference proteome</keyword>
<protein>
    <recommendedName>
        <fullName evidence="3">tryptophan synthase</fullName>
        <ecNumber evidence="3">4.2.1.20</ecNumber>
    </recommendedName>
</protein>
<keyword evidence="4" id="KW-0028">Amino-acid biosynthesis</keyword>
<evidence type="ECO:0000313" key="12">
    <source>
        <dbReference type="Proteomes" id="UP000540568"/>
    </source>
</evidence>
<reference evidence="11 12" key="1">
    <citation type="submission" date="2020-07" db="EMBL/GenBank/DDBJ databases">
        <title>Sequencing the genomes of 1000 actinobacteria strains.</title>
        <authorList>
            <person name="Klenk H.-P."/>
        </authorList>
    </citation>
    <scope>NUCLEOTIDE SEQUENCE [LARGE SCALE GENOMIC DNA]</scope>
    <source>
        <strain evidence="11 12">DSM 44121</strain>
    </source>
</reference>
<evidence type="ECO:0000256" key="3">
    <source>
        <dbReference type="ARBA" id="ARBA00012043"/>
    </source>
</evidence>
<name>A0A7W3J7G3_9MICO</name>
<comment type="subunit">
    <text evidence="2">Tetramer of two alpha and two beta chains.</text>
</comment>
<comment type="similarity">
    <text evidence="9">Belongs to the TrpA family.</text>
</comment>
<evidence type="ECO:0000256" key="10">
    <source>
        <dbReference type="SAM" id="MobiDB-lite"/>
    </source>
</evidence>
<dbReference type="InterPro" id="IPR011060">
    <property type="entry name" value="RibuloseP-bd_barrel"/>
</dbReference>
<dbReference type="GO" id="GO:0005829">
    <property type="term" value="C:cytosol"/>
    <property type="evidence" value="ECO:0007669"/>
    <property type="project" value="TreeGrafter"/>
</dbReference>
<evidence type="ECO:0000256" key="6">
    <source>
        <dbReference type="ARBA" id="ARBA00023141"/>
    </source>
</evidence>
<accession>A0A7W3J7G3</accession>
<comment type="catalytic activity">
    <reaction evidence="8">
        <text>(1S,2R)-1-C-(indol-3-yl)glycerol 3-phosphate + L-serine = D-glyceraldehyde 3-phosphate + L-tryptophan + H2O</text>
        <dbReference type="Rhea" id="RHEA:10532"/>
        <dbReference type="ChEBI" id="CHEBI:15377"/>
        <dbReference type="ChEBI" id="CHEBI:33384"/>
        <dbReference type="ChEBI" id="CHEBI:57912"/>
        <dbReference type="ChEBI" id="CHEBI:58866"/>
        <dbReference type="ChEBI" id="CHEBI:59776"/>
        <dbReference type="EC" id="4.2.1.20"/>
    </reaction>
</comment>
<dbReference type="GO" id="GO:0004834">
    <property type="term" value="F:tryptophan synthase activity"/>
    <property type="evidence" value="ECO:0007669"/>
    <property type="project" value="UniProtKB-EC"/>
</dbReference>
<comment type="caution">
    <text evidence="11">The sequence shown here is derived from an EMBL/GenBank/DDBJ whole genome shotgun (WGS) entry which is preliminary data.</text>
</comment>
<sequence length="313" mass="34345">MVLADNGVDIIELGIPDHMIDGPKTHRAAQAPRTRSEHLFEAVQQLRQHTPNVEVLVTTCWDPIARYDVDRFVHDLAEAGGAGLITPDLPPDQTDEWLAASYRHGLDLIFLMAPNANSRLDALAGTAQLSRGFVYAASTIDVTATHEAIGKQAEELVKNARNAGANRVCVALSISSGDQAAEVGRWADGVIVDSTLVRALLTHKPWQDRLDNLALVARDLADGVRRSRPRAEPAGDAPSYRSIHPPAKVRKTTSTMTLPGFDEQLRDELDDKIRAGAVSDTEADTYLWLLQENPGRYETFEQLIKVVRYVTGD</sequence>
<dbReference type="SUPFAM" id="SSF51366">
    <property type="entry name" value="Ribulose-phoshate binding barrel"/>
    <property type="match status" value="1"/>
</dbReference>
<dbReference type="Pfam" id="PF00290">
    <property type="entry name" value="Trp_syntA"/>
    <property type="match status" value="1"/>
</dbReference>
<dbReference type="Proteomes" id="UP000540568">
    <property type="component" value="Unassembled WGS sequence"/>
</dbReference>
<dbReference type="CDD" id="cd04724">
    <property type="entry name" value="Tryptophan_synthase_alpha"/>
    <property type="match status" value="1"/>
</dbReference>
<evidence type="ECO:0000313" key="11">
    <source>
        <dbReference type="EMBL" id="MBA8807708.1"/>
    </source>
</evidence>
<feature type="region of interest" description="Disordered" evidence="10">
    <location>
        <begin position="225"/>
        <end position="261"/>
    </location>
</feature>
<evidence type="ECO:0000256" key="5">
    <source>
        <dbReference type="ARBA" id="ARBA00022822"/>
    </source>
</evidence>
<dbReference type="EMBL" id="JACGWV010000001">
    <property type="protein sequence ID" value="MBA8807708.1"/>
    <property type="molecule type" value="Genomic_DNA"/>
</dbReference>
<evidence type="ECO:0000256" key="7">
    <source>
        <dbReference type="ARBA" id="ARBA00023239"/>
    </source>
</evidence>
<proteinExistence type="inferred from homology"/>
<gene>
    <name evidence="11" type="ORF">FHX71_001650</name>
</gene>
<evidence type="ECO:0000256" key="8">
    <source>
        <dbReference type="ARBA" id="ARBA00049047"/>
    </source>
</evidence>
<dbReference type="InterPro" id="IPR002028">
    <property type="entry name" value="Trp_synthase_suA"/>
</dbReference>
<comment type="pathway">
    <text evidence="1">Amino-acid biosynthesis; L-tryptophan biosynthesis; L-tryptophan from chorismate: step 5/5.</text>
</comment>
<dbReference type="EC" id="4.2.1.20" evidence="3"/>
<keyword evidence="5" id="KW-0822">Tryptophan biosynthesis</keyword>
<dbReference type="PANTHER" id="PTHR43406">
    <property type="entry name" value="TRYPTOPHAN SYNTHASE, ALPHA CHAIN"/>
    <property type="match status" value="1"/>
</dbReference>
<dbReference type="PANTHER" id="PTHR43406:SF1">
    <property type="entry name" value="TRYPTOPHAN SYNTHASE ALPHA CHAIN, CHLOROPLASTIC"/>
    <property type="match status" value="1"/>
</dbReference>
<keyword evidence="6" id="KW-0057">Aromatic amino acid biosynthesis</keyword>
<evidence type="ECO:0000256" key="9">
    <source>
        <dbReference type="RuleBase" id="RU003662"/>
    </source>
</evidence>
<dbReference type="InterPro" id="IPR013785">
    <property type="entry name" value="Aldolase_TIM"/>
</dbReference>
<organism evidence="11 12">
    <name type="scientific">Promicromonospora sukumoe</name>
    <dbReference type="NCBI Taxonomy" id="88382"/>
    <lineage>
        <taxon>Bacteria</taxon>
        <taxon>Bacillati</taxon>
        <taxon>Actinomycetota</taxon>
        <taxon>Actinomycetes</taxon>
        <taxon>Micrococcales</taxon>
        <taxon>Promicromonosporaceae</taxon>
        <taxon>Promicromonospora</taxon>
    </lineage>
</organism>
<dbReference type="UniPathway" id="UPA00035">
    <property type="reaction ID" value="UER00044"/>
</dbReference>
<dbReference type="NCBIfam" id="TIGR00262">
    <property type="entry name" value="trpA"/>
    <property type="match status" value="1"/>
</dbReference>